<dbReference type="AlphaFoldDB" id="A0A3A2ZDY8"/>
<dbReference type="PANTHER" id="PTHR35895:SF2">
    <property type="match status" value="1"/>
</dbReference>
<accession>A0A3A2ZDY8</accession>
<dbReference type="STRING" id="2070753.A0A3A2ZDY8"/>
<sequence length="391" mass="43127">MDDKYVIGATRNLTTRNELNRNKHDKDLEADTEHIEHLEKEGSPPGKTKQASIKFQRHWKRFWCCYLIASIIFLAIFLPVFFLVAIPAIAQRIVDGTDLPLHAASLLDPKPDKVSFSLHTSLKVPAGLQIHIDPLKLSAFRRDVTPIDPYLAVPVPAYDLKGTTQIEVTRNDTNILNQQEFVQTLTDAVYNKRFIMSAKGKTLGHLGALKTPLKLNKDLDLAGLDKFRGFSIDSARLLVPKAEDGSNLAGVATLPNHSVFTLALGNMTVNLKSQDLVLGQATILNVVLKPGNNTVSLRGDLDIDKILNNISDIVAAQRDALQDGELELTATGNSTTYNGVHIPYYETILRGLDLTARVPIMKIFFGTLEGMMGGSDFDDALERFRDALGNS</sequence>
<name>A0A3A2ZDY8_9EURO</name>
<organism evidence="2 3">
    <name type="scientific">Aspergillus sclerotialis</name>
    <dbReference type="NCBI Taxonomy" id="2070753"/>
    <lineage>
        <taxon>Eukaryota</taxon>
        <taxon>Fungi</taxon>
        <taxon>Dikarya</taxon>
        <taxon>Ascomycota</taxon>
        <taxon>Pezizomycotina</taxon>
        <taxon>Eurotiomycetes</taxon>
        <taxon>Eurotiomycetidae</taxon>
        <taxon>Eurotiales</taxon>
        <taxon>Aspergillaceae</taxon>
        <taxon>Aspergillus</taxon>
        <taxon>Aspergillus subgen. Polypaecilum</taxon>
    </lineage>
</organism>
<gene>
    <name evidence="2" type="ORF">PHISCL_06839</name>
</gene>
<proteinExistence type="predicted"/>
<keyword evidence="1" id="KW-1133">Transmembrane helix</keyword>
<feature type="transmembrane region" description="Helical" evidence="1">
    <location>
        <begin position="63"/>
        <end position="90"/>
    </location>
</feature>
<evidence type="ECO:0000313" key="2">
    <source>
        <dbReference type="EMBL" id="RJE20820.1"/>
    </source>
</evidence>
<dbReference type="InterPro" id="IPR022185">
    <property type="entry name" value="DUF3712"/>
</dbReference>
<keyword evidence="1" id="KW-0472">Membrane</keyword>
<comment type="caution">
    <text evidence="2">The sequence shown here is derived from an EMBL/GenBank/DDBJ whole genome shotgun (WGS) entry which is preliminary data.</text>
</comment>
<keyword evidence="3" id="KW-1185">Reference proteome</keyword>
<dbReference type="PANTHER" id="PTHR35895">
    <property type="entry name" value="CHROMOSOME 16, WHOLE GENOME SHOTGUN SEQUENCE"/>
    <property type="match status" value="1"/>
</dbReference>
<evidence type="ECO:0000313" key="3">
    <source>
        <dbReference type="Proteomes" id="UP000266188"/>
    </source>
</evidence>
<dbReference type="Pfam" id="PF12505">
    <property type="entry name" value="DUF3712"/>
    <property type="match status" value="1"/>
</dbReference>
<dbReference type="GO" id="GO:0000329">
    <property type="term" value="C:fungal-type vacuole membrane"/>
    <property type="evidence" value="ECO:0007669"/>
    <property type="project" value="InterPro"/>
</dbReference>
<dbReference type="InterPro" id="IPR046368">
    <property type="entry name" value="Tag1"/>
</dbReference>
<dbReference type="EMBL" id="MVGC01000274">
    <property type="protein sequence ID" value="RJE20820.1"/>
    <property type="molecule type" value="Genomic_DNA"/>
</dbReference>
<dbReference type="OrthoDB" id="10039566at2759"/>
<dbReference type="Proteomes" id="UP000266188">
    <property type="component" value="Unassembled WGS sequence"/>
</dbReference>
<keyword evidence="1" id="KW-0812">Transmembrane</keyword>
<protein>
    <submittedName>
        <fullName evidence="2">Uncharacterized protein</fullName>
    </submittedName>
</protein>
<evidence type="ECO:0000256" key="1">
    <source>
        <dbReference type="SAM" id="Phobius"/>
    </source>
</evidence>
<reference evidence="3" key="1">
    <citation type="submission" date="2017-02" db="EMBL/GenBank/DDBJ databases">
        <authorList>
            <person name="Tafer H."/>
            <person name="Lopandic K."/>
        </authorList>
    </citation>
    <scope>NUCLEOTIDE SEQUENCE [LARGE SCALE GENOMIC DNA]</scope>
    <source>
        <strain evidence="3">CBS 366.77</strain>
    </source>
</reference>